<dbReference type="InterPro" id="IPR009097">
    <property type="entry name" value="Cyclic_Pdiesterase"/>
</dbReference>
<keyword evidence="1" id="KW-0436">Ligase</keyword>
<dbReference type="RefSeq" id="WP_073266561.1">
    <property type="nucleotide sequence ID" value="NZ_FRCS01000033.1"/>
</dbReference>
<name>A0A1M7RPE7_9ACTN</name>
<dbReference type="EMBL" id="FRCS01000033">
    <property type="protein sequence ID" value="SHN48099.1"/>
    <property type="molecule type" value="Genomic_DNA"/>
</dbReference>
<evidence type="ECO:0000313" key="2">
    <source>
        <dbReference type="Proteomes" id="UP000184440"/>
    </source>
</evidence>
<keyword evidence="2" id="KW-1185">Reference proteome</keyword>
<evidence type="ECO:0000313" key="1">
    <source>
        <dbReference type="EMBL" id="SHN48099.1"/>
    </source>
</evidence>
<sequence length="167" mass="18230">MTARHHVTVHLDGPAAQAIDALRAVWDPVMRGIAPAHVTVVYPEETVDTPLLLERLRRVAAVTAPIPLAIGRITAADEGRGGVFALVDDPTGRLAALRTELLRPPQRHGRYPFHATIAHPRTAESPARCWDALRGHDLAVPVTAHEALWTVTDTSTRTVLARYPFRG</sequence>
<organism evidence="1 2">
    <name type="scientific">Cryptosporangium aurantiacum</name>
    <dbReference type="NCBI Taxonomy" id="134849"/>
    <lineage>
        <taxon>Bacteria</taxon>
        <taxon>Bacillati</taxon>
        <taxon>Actinomycetota</taxon>
        <taxon>Actinomycetes</taxon>
        <taxon>Cryptosporangiales</taxon>
        <taxon>Cryptosporangiaceae</taxon>
        <taxon>Cryptosporangium</taxon>
    </lineage>
</organism>
<dbReference type="Gene3D" id="3.90.1140.10">
    <property type="entry name" value="Cyclic phosphodiesterase"/>
    <property type="match status" value="1"/>
</dbReference>
<dbReference type="Pfam" id="PF13563">
    <property type="entry name" value="2_5_RNA_ligase2"/>
    <property type="match status" value="1"/>
</dbReference>
<gene>
    <name evidence="1" type="ORF">SAMN05443668_13346</name>
</gene>
<dbReference type="GO" id="GO:0016874">
    <property type="term" value="F:ligase activity"/>
    <property type="evidence" value="ECO:0007669"/>
    <property type="project" value="UniProtKB-KW"/>
</dbReference>
<accession>A0A1M7RPE7</accession>
<dbReference type="SUPFAM" id="SSF55144">
    <property type="entry name" value="LigT-like"/>
    <property type="match status" value="1"/>
</dbReference>
<dbReference type="AlphaFoldDB" id="A0A1M7RPE7"/>
<protein>
    <submittedName>
        <fullName evidence="1">2'-5' RNA ligase superfamily protein</fullName>
    </submittedName>
</protein>
<dbReference type="Proteomes" id="UP000184440">
    <property type="component" value="Unassembled WGS sequence"/>
</dbReference>
<proteinExistence type="predicted"/>
<reference evidence="1 2" key="1">
    <citation type="submission" date="2016-11" db="EMBL/GenBank/DDBJ databases">
        <authorList>
            <person name="Jaros S."/>
            <person name="Januszkiewicz K."/>
            <person name="Wedrychowicz H."/>
        </authorList>
    </citation>
    <scope>NUCLEOTIDE SEQUENCE [LARGE SCALE GENOMIC DNA]</scope>
    <source>
        <strain evidence="1 2">DSM 46144</strain>
    </source>
</reference>